<evidence type="ECO:0000313" key="3">
    <source>
        <dbReference type="Proteomes" id="UP001147733"/>
    </source>
</evidence>
<name>A0A9W9TRY0_PENCI</name>
<dbReference type="EMBL" id="JAPQKT010000003">
    <property type="protein sequence ID" value="KAJ5234864.1"/>
    <property type="molecule type" value="Genomic_DNA"/>
</dbReference>
<sequence>MPIRGHGTRSGRSQDDAREESREMDFKEVNELPQLRLELGGPRPVNRGTRRLQPSELAQTEDKRAEKVRKK</sequence>
<comment type="caution">
    <text evidence="2">The sequence shown here is derived from an EMBL/GenBank/DDBJ whole genome shotgun (WGS) entry which is preliminary data.</text>
</comment>
<dbReference type="AlphaFoldDB" id="A0A9W9TRY0"/>
<reference evidence="2" key="2">
    <citation type="journal article" date="2023" name="IMA Fungus">
        <title>Comparative genomic study of the Penicillium genus elucidates a diverse pangenome and 15 lateral gene transfer events.</title>
        <authorList>
            <person name="Petersen C."/>
            <person name="Sorensen T."/>
            <person name="Nielsen M.R."/>
            <person name="Sondergaard T.E."/>
            <person name="Sorensen J.L."/>
            <person name="Fitzpatrick D.A."/>
            <person name="Frisvad J.C."/>
            <person name="Nielsen K.L."/>
        </authorList>
    </citation>
    <scope>NUCLEOTIDE SEQUENCE</scope>
    <source>
        <strain evidence="2">IBT 23319</strain>
    </source>
</reference>
<accession>A0A9W9TRY0</accession>
<dbReference type="Proteomes" id="UP001147733">
    <property type="component" value="Unassembled WGS sequence"/>
</dbReference>
<feature type="compositionally biased region" description="Basic and acidic residues" evidence="1">
    <location>
        <begin position="12"/>
        <end position="30"/>
    </location>
</feature>
<dbReference type="RefSeq" id="XP_056502364.1">
    <property type="nucleotide sequence ID" value="XM_056642952.1"/>
</dbReference>
<dbReference type="GeneID" id="81382119"/>
<feature type="region of interest" description="Disordered" evidence="1">
    <location>
        <begin position="1"/>
        <end position="71"/>
    </location>
</feature>
<gene>
    <name evidence="2" type="ORF">N7469_004032</name>
</gene>
<evidence type="ECO:0000256" key="1">
    <source>
        <dbReference type="SAM" id="MobiDB-lite"/>
    </source>
</evidence>
<proteinExistence type="predicted"/>
<keyword evidence="3" id="KW-1185">Reference proteome</keyword>
<organism evidence="2 3">
    <name type="scientific">Penicillium citrinum</name>
    <dbReference type="NCBI Taxonomy" id="5077"/>
    <lineage>
        <taxon>Eukaryota</taxon>
        <taxon>Fungi</taxon>
        <taxon>Dikarya</taxon>
        <taxon>Ascomycota</taxon>
        <taxon>Pezizomycotina</taxon>
        <taxon>Eurotiomycetes</taxon>
        <taxon>Eurotiomycetidae</taxon>
        <taxon>Eurotiales</taxon>
        <taxon>Aspergillaceae</taxon>
        <taxon>Penicillium</taxon>
    </lineage>
</organism>
<protein>
    <submittedName>
        <fullName evidence="2">Uncharacterized protein</fullName>
    </submittedName>
</protein>
<reference evidence="2" key="1">
    <citation type="submission" date="2022-11" db="EMBL/GenBank/DDBJ databases">
        <authorList>
            <person name="Petersen C."/>
        </authorList>
    </citation>
    <scope>NUCLEOTIDE SEQUENCE</scope>
    <source>
        <strain evidence="2">IBT 23319</strain>
    </source>
</reference>
<evidence type="ECO:0000313" key="2">
    <source>
        <dbReference type="EMBL" id="KAJ5234864.1"/>
    </source>
</evidence>